<keyword evidence="1 6" id="KW-0597">Phosphoprotein</keyword>
<evidence type="ECO:0000259" key="8">
    <source>
        <dbReference type="PROSITE" id="PS50110"/>
    </source>
</evidence>
<dbReference type="SMART" id="SM00448">
    <property type="entry name" value="REC"/>
    <property type="match status" value="1"/>
</dbReference>
<name>A0A328TVJ2_9BACL</name>
<keyword evidence="3" id="KW-0805">Transcription regulation</keyword>
<sequence length="228" mass="25580">MTKIVLIEDNEQLQKYICEYLSAYGFEPHVLTDYDAVLETIDAIAPKLILLDITLPKFDGFYFLKLIRKRFTTPIIVISARSEESEQIRGIDMGADDYVTKPFAIGVLVAKINAVLRRSDQAANEIVSGPLVLCSDTMKVRVKEGLSAELSKNEFRVLRLLLRNASQIVSREQLLEELWDDTSFVDDNTLTVNMTRVKKKLAELGLGNAIQTKRGVGYVLDTAHSPDA</sequence>
<dbReference type="Gene3D" id="1.10.10.10">
    <property type="entry name" value="Winged helix-like DNA-binding domain superfamily/Winged helix DNA-binding domain"/>
    <property type="match status" value="1"/>
</dbReference>
<dbReference type="InterPro" id="IPR001867">
    <property type="entry name" value="OmpR/PhoB-type_DNA-bd"/>
</dbReference>
<feature type="modified residue" description="4-aspartylphosphate" evidence="6">
    <location>
        <position position="52"/>
    </location>
</feature>
<dbReference type="PROSITE" id="PS51755">
    <property type="entry name" value="OMPR_PHOB"/>
    <property type="match status" value="1"/>
</dbReference>
<dbReference type="Pfam" id="PF00072">
    <property type="entry name" value="Response_reg"/>
    <property type="match status" value="1"/>
</dbReference>
<dbReference type="SUPFAM" id="SSF52172">
    <property type="entry name" value="CheY-like"/>
    <property type="match status" value="1"/>
</dbReference>
<feature type="domain" description="Response regulatory" evidence="8">
    <location>
        <begin position="3"/>
        <end position="116"/>
    </location>
</feature>
<dbReference type="InterPro" id="IPR011006">
    <property type="entry name" value="CheY-like_superfamily"/>
</dbReference>
<dbReference type="GO" id="GO:0005829">
    <property type="term" value="C:cytosol"/>
    <property type="evidence" value="ECO:0007669"/>
    <property type="project" value="TreeGrafter"/>
</dbReference>
<keyword evidence="4 7" id="KW-0238">DNA-binding</keyword>
<dbReference type="PANTHER" id="PTHR48111:SF43">
    <property type="entry name" value="STAGE 0 SPORULATION PROTEIN A HOMOLOG"/>
    <property type="match status" value="1"/>
</dbReference>
<evidence type="ECO:0000259" key="9">
    <source>
        <dbReference type="PROSITE" id="PS51755"/>
    </source>
</evidence>
<proteinExistence type="predicted"/>
<evidence type="ECO:0000256" key="5">
    <source>
        <dbReference type="ARBA" id="ARBA00023163"/>
    </source>
</evidence>
<dbReference type="RefSeq" id="WP_112885646.1">
    <property type="nucleotide sequence ID" value="NZ_QLUW01000007.1"/>
</dbReference>
<protein>
    <submittedName>
        <fullName evidence="10">DNA-binding response regulator</fullName>
    </submittedName>
</protein>
<evidence type="ECO:0000313" key="11">
    <source>
        <dbReference type="Proteomes" id="UP000249260"/>
    </source>
</evidence>
<evidence type="ECO:0000256" key="6">
    <source>
        <dbReference type="PROSITE-ProRule" id="PRU00169"/>
    </source>
</evidence>
<dbReference type="AlphaFoldDB" id="A0A328TVJ2"/>
<dbReference type="Gene3D" id="6.10.250.690">
    <property type="match status" value="1"/>
</dbReference>
<dbReference type="GO" id="GO:0032993">
    <property type="term" value="C:protein-DNA complex"/>
    <property type="evidence" value="ECO:0007669"/>
    <property type="project" value="TreeGrafter"/>
</dbReference>
<dbReference type="InterPro" id="IPR036388">
    <property type="entry name" value="WH-like_DNA-bd_sf"/>
</dbReference>
<keyword evidence="5" id="KW-0804">Transcription</keyword>
<evidence type="ECO:0000313" key="10">
    <source>
        <dbReference type="EMBL" id="RAP73503.1"/>
    </source>
</evidence>
<dbReference type="PROSITE" id="PS50110">
    <property type="entry name" value="RESPONSE_REGULATORY"/>
    <property type="match status" value="1"/>
</dbReference>
<evidence type="ECO:0000256" key="2">
    <source>
        <dbReference type="ARBA" id="ARBA00023012"/>
    </source>
</evidence>
<dbReference type="GO" id="GO:0000156">
    <property type="term" value="F:phosphorelay response regulator activity"/>
    <property type="evidence" value="ECO:0007669"/>
    <property type="project" value="TreeGrafter"/>
</dbReference>
<dbReference type="OrthoDB" id="9790442at2"/>
<dbReference type="SMART" id="SM00862">
    <property type="entry name" value="Trans_reg_C"/>
    <property type="match status" value="1"/>
</dbReference>
<feature type="DNA-binding region" description="OmpR/PhoB-type" evidence="7">
    <location>
        <begin position="123"/>
        <end position="222"/>
    </location>
</feature>
<dbReference type="GO" id="GO:0006355">
    <property type="term" value="P:regulation of DNA-templated transcription"/>
    <property type="evidence" value="ECO:0007669"/>
    <property type="project" value="InterPro"/>
</dbReference>
<dbReference type="InterPro" id="IPR001789">
    <property type="entry name" value="Sig_transdc_resp-reg_receiver"/>
</dbReference>
<dbReference type="InterPro" id="IPR039420">
    <property type="entry name" value="WalR-like"/>
</dbReference>
<dbReference type="PANTHER" id="PTHR48111">
    <property type="entry name" value="REGULATOR OF RPOS"/>
    <property type="match status" value="1"/>
</dbReference>
<evidence type="ECO:0000256" key="7">
    <source>
        <dbReference type="PROSITE-ProRule" id="PRU01091"/>
    </source>
</evidence>
<dbReference type="CDD" id="cd00383">
    <property type="entry name" value="trans_reg_C"/>
    <property type="match status" value="1"/>
</dbReference>
<dbReference type="Gene3D" id="3.40.50.2300">
    <property type="match status" value="1"/>
</dbReference>
<dbReference type="Pfam" id="PF00486">
    <property type="entry name" value="Trans_reg_C"/>
    <property type="match status" value="1"/>
</dbReference>
<evidence type="ECO:0000256" key="3">
    <source>
        <dbReference type="ARBA" id="ARBA00023015"/>
    </source>
</evidence>
<dbReference type="EMBL" id="QLUW01000007">
    <property type="protein sequence ID" value="RAP73503.1"/>
    <property type="molecule type" value="Genomic_DNA"/>
</dbReference>
<dbReference type="Proteomes" id="UP000249260">
    <property type="component" value="Unassembled WGS sequence"/>
</dbReference>
<keyword evidence="2" id="KW-0902">Two-component regulatory system</keyword>
<feature type="domain" description="OmpR/PhoB-type" evidence="9">
    <location>
        <begin position="123"/>
        <end position="222"/>
    </location>
</feature>
<gene>
    <name evidence="10" type="ORF">DL346_27205</name>
</gene>
<dbReference type="GO" id="GO:0000976">
    <property type="term" value="F:transcription cis-regulatory region binding"/>
    <property type="evidence" value="ECO:0007669"/>
    <property type="project" value="TreeGrafter"/>
</dbReference>
<keyword evidence="11" id="KW-1185">Reference proteome</keyword>
<reference evidence="10 11" key="1">
    <citation type="submission" date="2018-06" db="EMBL/GenBank/DDBJ databases">
        <title>Paenibacillus montanisoli sp. nov., isolated from mountain area soil.</title>
        <authorList>
            <person name="Wu M."/>
        </authorList>
    </citation>
    <scope>NUCLEOTIDE SEQUENCE [LARGE SCALE GENOMIC DNA]</scope>
    <source>
        <strain evidence="10 11">RA17</strain>
    </source>
</reference>
<evidence type="ECO:0000256" key="4">
    <source>
        <dbReference type="ARBA" id="ARBA00023125"/>
    </source>
</evidence>
<accession>A0A328TVJ2</accession>
<organism evidence="10 11">
    <name type="scientific">Paenibacillus montanisoli</name>
    <dbReference type="NCBI Taxonomy" id="2081970"/>
    <lineage>
        <taxon>Bacteria</taxon>
        <taxon>Bacillati</taxon>
        <taxon>Bacillota</taxon>
        <taxon>Bacilli</taxon>
        <taxon>Bacillales</taxon>
        <taxon>Paenibacillaceae</taxon>
        <taxon>Paenibacillus</taxon>
    </lineage>
</organism>
<evidence type="ECO:0000256" key="1">
    <source>
        <dbReference type="ARBA" id="ARBA00022553"/>
    </source>
</evidence>
<comment type="caution">
    <text evidence="10">The sequence shown here is derived from an EMBL/GenBank/DDBJ whole genome shotgun (WGS) entry which is preliminary data.</text>
</comment>
<dbReference type="InterPro" id="IPR016032">
    <property type="entry name" value="Sig_transdc_resp-reg_C-effctor"/>
</dbReference>
<dbReference type="SUPFAM" id="SSF46894">
    <property type="entry name" value="C-terminal effector domain of the bipartite response regulators"/>
    <property type="match status" value="1"/>
</dbReference>